<dbReference type="AlphaFoldDB" id="A0A0D2ZYK1"/>
<keyword evidence="2" id="KW-0223">Dioxygenase</keyword>
<dbReference type="Gramene" id="Bo09205s010.1">
    <property type="protein sequence ID" value="Bo09205s010.1"/>
    <property type="gene ID" value="Bo09205s010"/>
</dbReference>
<dbReference type="GO" id="GO:0016702">
    <property type="term" value="F:oxidoreductase activity, acting on single donors with incorporation of molecular oxygen, incorporation of two atoms of oxygen"/>
    <property type="evidence" value="ECO:0007669"/>
    <property type="project" value="InterPro"/>
</dbReference>
<sequence>MEINARARQVLINVGGIIESCFWPGKYSLELSSDVYDKLWRFDREGLPADLIS</sequence>
<feature type="domain" description="Lipoxygenase" evidence="4">
    <location>
        <begin position="1"/>
        <end position="53"/>
    </location>
</feature>
<keyword evidence="3" id="KW-0560">Oxidoreductase</keyword>
<protein>
    <recommendedName>
        <fullName evidence="4">Lipoxygenase domain-containing protein</fullName>
    </recommendedName>
</protein>
<reference evidence="5" key="1">
    <citation type="journal article" date="2014" name="Genome Biol.">
        <title>Transcriptome and methylome profiling reveals relics of genome dominance in the mesopolyploid Brassica oleracea.</title>
        <authorList>
            <person name="Parkin I.A."/>
            <person name="Koh C."/>
            <person name="Tang H."/>
            <person name="Robinson S.J."/>
            <person name="Kagale S."/>
            <person name="Clarke W.E."/>
            <person name="Town C.D."/>
            <person name="Nixon J."/>
            <person name="Krishnakumar V."/>
            <person name="Bidwell S.L."/>
            <person name="Denoeud F."/>
            <person name="Belcram H."/>
            <person name="Links M.G."/>
            <person name="Just J."/>
            <person name="Clarke C."/>
            <person name="Bender T."/>
            <person name="Huebert T."/>
            <person name="Mason A.S."/>
            <person name="Pires J.C."/>
            <person name="Barker G."/>
            <person name="Moore J."/>
            <person name="Walley P.G."/>
            <person name="Manoli S."/>
            <person name="Batley J."/>
            <person name="Edwards D."/>
            <person name="Nelson M.N."/>
            <person name="Wang X."/>
            <person name="Paterson A.H."/>
            <person name="King G."/>
            <person name="Bancroft I."/>
            <person name="Chalhoub B."/>
            <person name="Sharpe A.G."/>
        </authorList>
    </citation>
    <scope>NUCLEOTIDE SEQUENCE [LARGE SCALE GENOMIC DNA]</scope>
    <source>
        <strain evidence="5">cv. TO1000</strain>
    </source>
</reference>
<keyword evidence="1" id="KW-0479">Metal-binding</keyword>
<evidence type="ECO:0000313" key="5">
    <source>
        <dbReference type="EnsemblPlants" id="Bo09205s010.1"/>
    </source>
</evidence>
<evidence type="ECO:0000256" key="2">
    <source>
        <dbReference type="ARBA" id="ARBA00022964"/>
    </source>
</evidence>
<dbReference type="GO" id="GO:0046872">
    <property type="term" value="F:metal ion binding"/>
    <property type="evidence" value="ECO:0007669"/>
    <property type="project" value="UniProtKB-KW"/>
</dbReference>
<dbReference type="HOGENOM" id="CLU_3074829_0_0_1"/>
<dbReference type="Gene3D" id="1.20.245.10">
    <property type="entry name" value="Lipoxygenase-1, Domain 5"/>
    <property type="match status" value="1"/>
</dbReference>
<evidence type="ECO:0000313" key="6">
    <source>
        <dbReference type="Proteomes" id="UP000032141"/>
    </source>
</evidence>
<keyword evidence="6" id="KW-1185">Reference proteome</keyword>
<organism evidence="5 6">
    <name type="scientific">Brassica oleracea var. oleracea</name>
    <dbReference type="NCBI Taxonomy" id="109376"/>
    <lineage>
        <taxon>Eukaryota</taxon>
        <taxon>Viridiplantae</taxon>
        <taxon>Streptophyta</taxon>
        <taxon>Embryophyta</taxon>
        <taxon>Tracheophyta</taxon>
        <taxon>Spermatophyta</taxon>
        <taxon>Magnoliopsida</taxon>
        <taxon>eudicotyledons</taxon>
        <taxon>Gunneridae</taxon>
        <taxon>Pentapetalae</taxon>
        <taxon>rosids</taxon>
        <taxon>malvids</taxon>
        <taxon>Brassicales</taxon>
        <taxon>Brassicaceae</taxon>
        <taxon>Brassiceae</taxon>
        <taxon>Brassica</taxon>
    </lineage>
</organism>
<dbReference type="InterPro" id="IPR036226">
    <property type="entry name" value="LipOase_C_sf"/>
</dbReference>
<dbReference type="InterPro" id="IPR000907">
    <property type="entry name" value="LipOase"/>
</dbReference>
<dbReference type="EnsemblPlants" id="Bo09205s010.1">
    <property type="protein sequence ID" value="Bo09205s010.1"/>
    <property type="gene ID" value="Bo09205s010"/>
</dbReference>
<dbReference type="Proteomes" id="UP000032141">
    <property type="component" value="Unassembled WGS sequence"/>
</dbReference>
<evidence type="ECO:0000256" key="3">
    <source>
        <dbReference type="ARBA" id="ARBA00023002"/>
    </source>
</evidence>
<dbReference type="InterPro" id="IPR013819">
    <property type="entry name" value="LipOase_C"/>
</dbReference>
<proteinExistence type="predicted"/>
<dbReference type="GO" id="GO:0034440">
    <property type="term" value="P:lipid oxidation"/>
    <property type="evidence" value="ECO:0007669"/>
    <property type="project" value="InterPro"/>
</dbReference>
<dbReference type="STRING" id="109376.A0A0D2ZYK1"/>
<name>A0A0D2ZYK1_BRAOL</name>
<dbReference type="SUPFAM" id="SSF48484">
    <property type="entry name" value="Lipoxigenase"/>
    <property type="match status" value="1"/>
</dbReference>
<dbReference type="Pfam" id="PF00305">
    <property type="entry name" value="Lipoxygenase"/>
    <property type="match status" value="1"/>
</dbReference>
<reference evidence="5" key="2">
    <citation type="submission" date="2015-06" db="UniProtKB">
        <authorList>
            <consortium name="EnsemblPlants"/>
        </authorList>
    </citation>
    <scope>IDENTIFICATION</scope>
</reference>
<evidence type="ECO:0000256" key="1">
    <source>
        <dbReference type="ARBA" id="ARBA00022723"/>
    </source>
</evidence>
<dbReference type="PANTHER" id="PTHR11771">
    <property type="entry name" value="LIPOXYGENASE"/>
    <property type="match status" value="1"/>
</dbReference>
<dbReference type="PROSITE" id="PS51393">
    <property type="entry name" value="LIPOXYGENASE_3"/>
    <property type="match status" value="1"/>
</dbReference>
<accession>A0A0D2ZYK1</accession>
<dbReference type="OMA" id="PPCFRDD"/>
<evidence type="ECO:0000259" key="4">
    <source>
        <dbReference type="PROSITE" id="PS51393"/>
    </source>
</evidence>